<feature type="compositionally biased region" description="Basic residues" evidence="1">
    <location>
        <begin position="29"/>
        <end position="39"/>
    </location>
</feature>
<dbReference type="Proteomes" id="UP000748025">
    <property type="component" value="Unassembled WGS sequence"/>
</dbReference>
<protein>
    <submittedName>
        <fullName evidence="2">Uncharacterized protein</fullName>
    </submittedName>
</protein>
<proteinExistence type="predicted"/>
<dbReference type="OrthoDB" id="3439935at2759"/>
<feature type="compositionally biased region" description="Polar residues" evidence="1">
    <location>
        <begin position="699"/>
        <end position="709"/>
    </location>
</feature>
<accession>A0A9P7SXX1</accession>
<sequence length="766" mass="82841">MTRKKSTRLPLFCEWMVGTTIPNALGPLPKRKPPKKPTKSQRVVKVEVLTDDETEEDTLKITYPRTGGSKKVPTRHAKDVTVKKVRFKDAPKKSAMKKTTSPASSSEEEEDEEEEEEAEAEEQDSETDAEAKAAAESTDTSNATSSDDSQTAKKAKRKKSKKAAAKSPDSEDDCETGSACDCDECVRGLQKQIQKEKGKEKEKQKQKQKSQTKKCTKKAELSDSDTDEPKKDCKPDKPTHSKGNKNGKSNLKEQGNKDVDVVESSGKESSGEETCGSDSDKEATSHKKQKKNKNKKKDKNKAQAEQGDPKPAKEDTPKNGPEKQNPPAKEDTPAEGNEHTATVPDDKPADTSEPITTTAAAANPAAATSNVEKPGYPAGFPGPHARRPNLIEPIRAQVVHTERVVETPEDPPPNAYYDVENNIVRIYYGPAYGYHGHSLYPKRDPSHLPLPVGMPHPAQNPYYHGFERGPEKLNNLEHVPITQGMHIAPWNAYCPPPAAAAFHGYAGYPGAFPPPRPPPPPETKNNKGVFSVPAAPSSKDQDISGANNVFPPAAAAAKDHQNPYYLPKRSPFSNMGSSHGGGSNNHSPRGPANKTNKKINQASSSHEKQQPQRQQQSDHWGSSTRDQPPEPGWGNNDTANQQSTWSDGNGNGNGNGQQDTSPPTKQDGQSWPGAEAAAAAGDTAWGSTDVQDGHPAESTWDNQPTQNTDSGGGNAEPGWEQGDQTNNDGSWGENNNIMPGGWETTPAWGDPTMAASTKGKVNDMVW</sequence>
<feature type="compositionally biased region" description="Polar residues" evidence="1">
    <location>
        <begin position="657"/>
        <end position="669"/>
    </location>
</feature>
<feature type="region of interest" description="Disordered" evidence="1">
    <location>
        <begin position="563"/>
        <end position="766"/>
    </location>
</feature>
<keyword evidence="3" id="KW-1185">Reference proteome</keyword>
<feature type="compositionally biased region" description="Basic and acidic residues" evidence="1">
    <location>
        <begin position="307"/>
        <end position="321"/>
    </location>
</feature>
<feature type="compositionally biased region" description="Low complexity" evidence="1">
    <location>
        <begin position="356"/>
        <end position="368"/>
    </location>
</feature>
<feature type="region of interest" description="Disordered" evidence="1">
    <location>
        <begin position="191"/>
        <end position="388"/>
    </location>
</feature>
<feature type="compositionally biased region" description="Basic residues" evidence="1">
    <location>
        <begin position="206"/>
        <end position="216"/>
    </location>
</feature>
<feature type="compositionally biased region" description="Basic and acidic residues" evidence="1">
    <location>
        <begin position="328"/>
        <end position="350"/>
    </location>
</feature>
<reference evidence="2" key="1">
    <citation type="journal article" date="2020" name="bioRxiv">
        <title>Whole genome comparisons of ergot fungi reveals the divergence and evolution of species within the genus Claviceps are the result of varying mechanisms driving genome evolution and host range expansion.</title>
        <authorList>
            <person name="Wyka S.A."/>
            <person name="Mondo S.J."/>
            <person name="Liu M."/>
            <person name="Dettman J."/>
            <person name="Nalam V."/>
            <person name="Broders K.D."/>
        </authorList>
    </citation>
    <scope>NUCLEOTIDE SEQUENCE</scope>
    <source>
        <strain evidence="2">CCC 602</strain>
    </source>
</reference>
<feature type="compositionally biased region" description="Basic and acidic residues" evidence="1">
    <location>
        <begin position="76"/>
        <end position="92"/>
    </location>
</feature>
<feature type="compositionally biased region" description="Polar residues" evidence="1">
    <location>
        <begin position="722"/>
        <end position="737"/>
    </location>
</feature>
<evidence type="ECO:0000256" key="1">
    <source>
        <dbReference type="SAM" id="MobiDB-lite"/>
    </source>
</evidence>
<feature type="compositionally biased region" description="Low complexity" evidence="1">
    <location>
        <begin position="134"/>
        <end position="149"/>
    </location>
</feature>
<feature type="compositionally biased region" description="Basic residues" evidence="1">
    <location>
        <begin position="286"/>
        <end position="299"/>
    </location>
</feature>
<gene>
    <name evidence="2" type="ORF">E4U43_000152</name>
</gene>
<dbReference type="EMBL" id="SRPW01001042">
    <property type="protein sequence ID" value="KAG6008472.1"/>
    <property type="molecule type" value="Genomic_DNA"/>
</dbReference>
<feature type="compositionally biased region" description="Polar residues" evidence="1">
    <location>
        <begin position="635"/>
        <end position="647"/>
    </location>
</feature>
<evidence type="ECO:0000313" key="2">
    <source>
        <dbReference type="EMBL" id="KAG6008472.1"/>
    </source>
</evidence>
<feature type="compositionally biased region" description="Pro residues" evidence="1">
    <location>
        <begin position="512"/>
        <end position="522"/>
    </location>
</feature>
<name>A0A9P7SXX1_9HYPO</name>
<feature type="compositionally biased region" description="Low complexity" evidence="1">
    <location>
        <begin position="673"/>
        <end position="686"/>
    </location>
</feature>
<feature type="compositionally biased region" description="Polar residues" evidence="1">
    <location>
        <begin position="611"/>
        <end position="626"/>
    </location>
</feature>
<organism evidence="2 3">
    <name type="scientific">Claviceps pusilla</name>
    <dbReference type="NCBI Taxonomy" id="123648"/>
    <lineage>
        <taxon>Eukaryota</taxon>
        <taxon>Fungi</taxon>
        <taxon>Dikarya</taxon>
        <taxon>Ascomycota</taxon>
        <taxon>Pezizomycotina</taxon>
        <taxon>Sordariomycetes</taxon>
        <taxon>Hypocreomycetidae</taxon>
        <taxon>Hypocreales</taxon>
        <taxon>Clavicipitaceae</taxon>
        <taxon>Claviceps</taxon>
    </lineage>
</organism>
<feature type="region of interest" description="Disordered" evidence="1">
    <location>
        <begin position="512"/>
        <end position="549"/>
    </location>
</feature>
<comment type="caution">
    <text evidence="2">The sequence shown here is derived from an EMBL/GenBank/DDBJ whole genome shotgun (WGS) entry which is preliminary data.</text>
</comment>
<feature type="compositionally biased region" description="Basic and acidic residues" evidence="1">
    <location>
        <begin position="193"/>
        <end position="205"/>
    </location>
</feature>
<evidence type="ECO:0000313" key="3">
    <source>
        <dbReference type="Proteomes" id="UP000748025"/>
    </source>
</evidence>
<dbReference type="AlphaFoldDB" id="A0A9P7SXX1"/>
<feature type="compositionally biased region" description="Basic residues" evidence="1">
    <location>
        <begin position="153"/>
        <end position="164"/>
    </location>
</feature>
<feature type="compositionally biased region" description="Acidic residues" evidence="1">
    <location>
        <begin position="106"/>
        <end position="128"/>
    </location>
</feature>
<feature type="compositionally biased region" description="Basic and acidic residues" evidence="1">
    <location>
        <begin position="217"/>
        <end position="239"/>
    </location>
</feature>
<feature type="region of interest" description="Disordered" evidence="1">
    <location>
        <begin position="21"/>
        <end position="179"/>
    </location>
</feature>
<feature type="compositionally biased region" description="Basic and acidic residues" evidence="1">
    <location>
        <begin position="250"/>
        <end position="270"/>
    </location>
</feature>